<dbReference type="Pfam" id="PF26137">
    <property type="entry name" value="Toxin_SdpC"/>
    <property type="match status" value="1"/>
</dbReference>
<evidence type="ECO:0000313" key="3">
    <source>
        <dbReference type="Proteomes" id="UP000265341"/>
    </source>
</evidence>
<proteinExistence type="predicted"/>
<reference evidence="2 3" key="1">
    <citation type="submission" date="2018-08" db="EMBL/GenBank/DDBJ databases">
        <title>Meiothermus roseus NBRC 110900 genome sequencing project.</title>
        <authorList>
            <person name="Da Costa M.S."/>
            <person name="Albuquerque L."/>
            <person name="Raposo P."/>
            <person name="Froufe H.J.C."/>
            <person name="Barroso C.S."/>
            <person name="Egas C."/>
        </authorList>
    </citation>
    <scope>NUCLEOTIDE SEQUENCE [LARGE SCALE GENOMIC DNA]</scope>
    <source>
        <strain evidence="2 3">NBRC 110900</strain>
    </source>
</reference>
<keyword evidence="3" id="KW-1185">Reference proteome</keyword>
<keyword evidence="1" id="KW-0472">Membrane</keyword>
<evidence type="ECO:0000313" key="2">
    <source>
        <dbReference type="EMBL" id="RIH83203.1"/>
    </source>
</evidence>
<accession>A0A399EI87</accession>
<sequence>MHSNSFRKFTLLVGGLALVLAGCSQQTVDRNSGARPSIASQSSGTRRPLFDGKTAFEGVFFGKGPVAEHLPGLWQSAKVRSLHAKISPEARARADDLQRSLIANIEAQDPGFFTRFAKLVQSGDPVAVSDAIIEGGDKIEQALRQGGVPVQLVNKRDLASTLGTVNYTVNTNYQVNVSAVVAVIFVFGLFFVIIVVPAGGVDPSGNLSRSALSGDLTVQYIADQLYVPGIAP</sequence>
<dbReference type="InterPro" id="IPR023888">
    <property type="entry name" value="SdpC-like"/>
</dbReference>
<gene>
    <name evidence="2" type="ORF">Mrose_03115</name>
</gene>
<dbReference type="PROSITE" id="PS51257">
    <property type="entry name" value="PROKAR_LIPOPROTEIN"/>
    <property type="match status" value="1"/>
</dbReference>
<dbReference type="AlphaFoldDB" id="A0A399EI87"/>
<dbReference type="Proteomes" id="UP000265341">
    <property type="component" value="Unassembled WGS sequence"/>
</dbReference>
<evidence type="ECO:0000256" key="1">
    <source>
        <dbReference type="SAM" id="Phobius"/>
    </source>
</evidence>
<feature type="transmembrane region" description="Helical" evidence="1">
    <location>
        <begin position="179"/>
        <end position="201"/>
    </location>
</feature>
<comment type="caution">
    <text evidence="2">The sequence shown here is derived from an EMBL/GenBank/DDBJ whole genome shotgun (WGS) entry which is preliminary data.</text>
</comment>
<keyword evidence="1" id="KW-0812">Transmembrane</keyword>
<protein>
    <submittedName>
        <fullName evidence="2">Antimicrobial peptide, SdpC family</fullName>
    </submittedName>
</protein>
<dbReference type="EMBL" id="QWLA01000082">
    <property type="protein sequence ID" value="RIH83203.1"/>
    <property type="molecule type" value="Genomic_DNA"/>
</dbReference>
<organism evidence="2 3">
    <name type="scientific">Calidithermus roseus</name>
    <dbReference type="NCBI Taxonomy" id="1644118"/>
    <lineage>
        <taxon>Bacteria</taxon>
        <taxon>Thermotogati</taxon>
        <taxon>Deinococcota</taxon>
        <taxon>Deinococci</taxon>
        <taxon>Thermales</taxon>
        <taxon>Thermaceae</taxon>
        <taxon>Calidithermus</taxon>
    </lineage>
</organism>
<keyword evidence="1" id="KW-1133">Transmembrane helix</keyword>
<name>A0A399EI87_9DEIN</name>